<keyword evidence="2 5" id="KW-0285">Flavoprotein</keyword>
<dbReference type="InterPro" id="IPR006094">
    <property type="entry name" value="Oxid_FAD_bind_N"/>
</dbReference>
<comment type="function">
    <text evidence="5 6">Catalyzes the oxidation of D-lactate to pyruvate.</text>
</comment>
<dbReference type="InterPro" id="IPR016167">
    <property type="entry name" value="FAD-bd_PCMH_sub1"/>
</dbReference>
<evidence type="ECO:0000256" key="6">
    <source>
        <dbReference type="PIRNR" id="PIRNR000101"/>
    </source>
</evidence>
<comment type="subcellular location">
    <subcellularLocation>
        <location evidence="5">Cell inner membrane</location>
        <topology evidence="5">Peripheral membrane protein</topology>
        <orientation evidence="5">Cytoplasmic side</orientation>
    </subcellularLocation>
</comment>
<feature type="binding site" evidence="5">
    <location>
        <begin position="76"/>
        <end position="80"/>
    </location>
    <ligand>
        <name>FAD</name>
        <dbReference type="ChEBI" id="CHEBI:57692"/>
    </ligand>
</feature>
<dbReference type="PROSITE" id="PS51387">
    <property type="entry name" value="FAD_PCMH"/>
    <property type="match status" value="1"/>
</dbReference>
<evidence type="ECO:0000313" key="9">
    <source>
        <dbReference type="Proteomes" id="UP001629523"/>
    </source>
</evidence>
<gene>
    <name evidence="5 8" type="primary">dld</name>
    <name evidence="8" type="ORF">WFP14_06810</name>
</gene>
<feature type="binding site" evidence="5">
    <location>
        <position position="262"/>
    </location>
    <ligand>
        <name>FAD</name>
        <dbReference type="ChEBI" id="CHEBI:57692"/>
    </ligand>
</feature>
<evidence type="ECO:0000256" key="1">
    <source>
        <dbReference type="ARBA" id="ARBA00001974"/>
    </source>
</evidence>
<evidence type="ECO:0000256" key="2">
    <source>
        <dbReference type="ARBA" id="ARBA00022630"/>
    </source>
</evidence>
<dbReference type="InterPro" id="IPR016164">
    <property type="entry name" value="FAD-linked_Oxase-like_C"/>
</dbReference>
<dbReference type="InterPro" id="IPR051264">
    <property type="entry name" value="FAD-oxidored/transferase_4"/>
</dbReference>
<dbReference type="InterPro" id="IPR016173">
    <property type="entry name" value="D-lactate_DH_C-sub2"/>
</dbReference>
<keyword evidence="5" id="KW-1003">Cell membrane</keyword>
<dbReference type="Gene3D" id="3.30.1370.20">
    <property type="entry name" value="D-lactate dehydrogenase, cap domain, subdomain 2"/>
    <property type="match status" value="1"/>
</dbReference>
<evidence type="ECO:0000259" key="7">
    <source>
        <dbReference type="PROSITE" id="PS51387"/>
    </source>
</evidence>
<dbReference type="Proteomes" id="UP001629523">
    <property type="component" value="Unassembled WGS sequence"/>
</dbReference>
<dbReference type="InterPro" id="IPR016166">
    <property type="entry name" value="FAD-bd_PCMH"/>
</dbReference>
<dbReference type="InterPro" id="IPR015409">
    <property type="entry name" value="Lactate_DH_C"/>
</dbReference>
<dbReference type="Gene3D" id="3.30.70.610">
    <property type="entry name" value="D-lactate dehydrogenase, cap domain, subdomain 1"/>
    <property type="match status" value="2"/>
</dbReference>
<evidence type="ECO:0000256" key="5">
    <source>
        <dbReference type="HAMAP-Rule" id="MF_02092"/>
    </source>
</evidence>
<dbReference type="SUPFAM" id="SSF55103">
    <property type="entry name" value="FAD-linked oxidases, C-terminal domain"/>
    <property type="match status" value="1"/>
</dbReference>
<dbReference type="InterPro" id="IPR036318">
    <property type="entry name" value="FAD-bd_PCMH-like_sf"/>
</dbReference>
<dbReference type="Pfam" id="PF01565">
    <property type="entry name" value="FAD_binding_4"/>
    <property type="match status" value="1"/>
</dbReference>
<comment type="caution">
    <text evidence="8">The sequence shown here is derived from an EMBL/GenBank/DDBJ whole genome shotgun (WGS) entry which is preliminary data.</text>
</comment>
<dbReference type="InterPro" id="IPR012256">
    <property type="entry name" value="D_lactate_DH"/>
</dbReference>
<evidence type="ECO:0000313" key="8">
    <source>
        <dbReference type="EMBL" id="MFM1346264.1"/>
    </source>
</evidence>
<dbReference type="PANTHER" id="PTHR43716">
    <property type="entry name" value="D-2-HYDROXYGLUTARATE DEHYDROGENASE, MITOCHONDRIAL"/>
    <property type="match status" value="1"/>
</dbReference>
<feature type="binding site" evidence="5">
    <location>
        <position position="160"/>
    </location>
    <ligand>
        <name>FAD</name>
        <dbReference type="ChEBI" id="CHEBI:57692"/>
    </ligand>
</feature>
<dbReference type="EC" id="1.1.5.12" evidence="5"/>
<dbReference type="InterPro" id="IPR016169">
    <property type="entry name" value="FAD-bd_PCMH_sub2"/>
</dbReference>
<accession>A0ABW9EWM3</accession>
<evidence type="ECO:0000256" key="3">
    <source>
        <dbReference type="ARBA" id="ARBA00022827"/>
    </source>
</evidence>
<dbReference type="RefSeq" id="WP_050075140.1">
    <property type="nucleotide sequence ID" value="NZ_CABHYX010000027.1"/>
</dbReference>
<dbReference type="HAMAP" id="MF_02092">
    <property type="entry name" value="DLDH_Dld"/>
    <property type="match status" value="1"/>
</dbReference>
<reference evidence="8 9" key="1">
    <citation type="journal article" date="2024" name="Infect. Genet. Evol.">
        <title>Characteristics and comparative genome analysis of Yersinia enterocolitica and related species associated with human infections in Switzerland 2019-2023.</title>
        <authorList>
            <person name="Stevens M.J.A."/>
            <person name="Horlbog J.A."/>
            <person name="Diethelm A."/>
            <person name="Stephan R."/>
            <person name="Nuesch-Inderbinen M."/>
        </authorList>
    </citation>
    <scope>NUCLEOTIDE SEQUENCE [LARGE SCALE GENOMIC DNA]</scope>
    <source>
        <strain evidence="8 9">N20-0302</strain>
    </source>
</reference>
<feature type="binding site" evidence="5">
    <location>
        <position position="143"/>
    </location>
    <ligand>
        <name>FAD</name>
        <dbReference type="ChEBI" id="CHEBI:57692"/>
    </ligand>
</feature>
<dbReference type="Gene3D" id="3.30.43.10">
    <property type="entry name" value="Uridine Diphospho-n-acetylenolpyruvylglucosamine Reductase, domain 2"/>
    <property type="match status" value="1"/>
</dbReference>
<keyword evidence="4 5" id="KW-0560">Oxidoreductase</keyword>
<keyword evidence="5 6" id="KW-0874">Quinone</keyword>
<dbReference type="NCBIfam" id="NF008387">
    <property type="entry name" value="PRK11183.1"/>
    <property type="match status" value="1"/>
</dbReference>
<comment type="similarity">
    <text evidence="5">Belongs to the quinone-dependent D-lactate dehydrogenase family.</text>
</comment>
<dbReference type="PIRSF" id="PIRSF000101">
    <property type="entry name" value="D-lactate_dh"/>
    <property type="match status" value="1"/>
</dbReference>
<keyword evidence="9" id="KW-1185">Reference proteome</keyword>
<dbReference type="GO" id="GO:0008720">
    <property type="term" value="F:D-lactate dehydrogenase (NAD+) activity"/>
    <property type="evidence" value="ECO:0007669"/>
    <property type="project" value="UniProtKB-EC"/>
</dbReference>
<name>A0ABW9EWM3_9GAMM</name>
<dbReference type="PANTHER" id="PTHR43716:SF1">
    <property type="entry name" value="D-2-HYDROXYGLUTARATE DEHYDROGENASE, MITOCHONDRIAL"/>
    <property type="match status" value="1"/>
</dbReference>
<comment type="catalytic activity">
    <reaction evidence="5 6">
        <text>(R)-lactate + a quinone = a quinol + pyruvate</text>
        <dbReference type="Rhea" id="RHEA:51468"/>
        <dbReference type="ChEBI" id="CHEBI:15361"/>
        <dbReference type="ChEBI" id="CHEBI:16004"/>
        <dbReference type="ChEBI" id="CHEBI:24646"/>
        <dbReference type="ChEBI" id="CHEBI:132124"/>
        <dbReference type="EC" id="1.1.5.12"/>
    </reaction>
</comment>
<organism evidence="8 9">
    <name type="scientific">Yersinia proxima</name>
    <dbReference type="NCBI Taxonomy" id="2890316"/>
    <lineage>
        <taxon>Bacteria</taxon>
        <taxon>Pseudomonadati</taxon>
        <taxon>Pseudomonadota</taxon>
        <taxon>Gammaproteobacteria</taxon>
        <taxon>Enterobacterales</taxon>
        <taxon>Yersiniaceae</taxon>
        <taxon>Yersinia</taxon>
    </lineage>
</organism>
<proteinExistence type="inferred from homology"/>
<keyword evidence="5" id="KW-0997">Cell inner membrane</keyword>
<dbReference type="InterPro" id="IPR016172">
    <property type="entry name" value="D-lactate_DH_C-sub1"/>
</dbReference>
<keyword evidence="5" id="KW-0472">Membrane</keyword>
<keyword evidence="3 5" id="KW-0274">FAD</keyword>
<evidence type="ECO:0000256" key="4">
    <source>
        <dbReference type="ARBA" id="ARBA00023002"/>
    </source>
</evidence>
<feature type="domain" description="FAD-binding PCMH-type" evidence="7">
    <location>
        <begin position="42"/>
        <end position="216"/>
    </location>
</feature>
<dbReference type="SUPFAM" id="SSF56176">
    <property type="entry name" value="FAD-binding/transporter-associated domain-like"/>
    <property type="match status" value="1"/>
</dbReference>
<dbReference type="Pfam" id="PF09330">
    <property type="entry name" value="Lact-deh-memb"/>
    <property type="match status" value="1"/>
</dbReference>
<dbReference type="EMBL" id="JBBEST010000001">
    <property type="protein sequence ID" value="MFM1346264.1"/>
    <property type="molecule type" value="Genomic_DNA"/>
</dbReference>
<dbReference type="Gene3D" id="3.30.465.10">
    <property type="match status" value="1"/>
</dbReference>
<feature type="binding site" evidence="5">
    <location>
        <begin position="84"/>
        <end position="85"/>
    </location>
    <ligand>
        <name>FAD</name>
        <dbReference type="ChEBI" id="CHEBI:57692"/>
    </ligand>
</feature>
<sequence>MNQSNDKKTQTLLTQLQHIVSARYLLTGERQTERYRTGFRSGAGSALAVVFPSTLLQQWQLLQVCIAADTIVIMQAANTGLTEGSTPSGDDYDRPIVILNTLRLNQIQLLNDGKQVIGFPGSTLNQLEKRLKPYDREPHSVIGSSCIGASVIGGICNNSGGSLVQRGPAYTEMALFAQIDAQGKLQLINHLGINLGNTPEEILQRLERGEYQASDIDHGTQQASDHEYATRVRDIDASTPSRFNADPRRLFEASGCAGKLAVFAVRLDTFPNEKQQQVFYIGTNQTQVLTALRRAILRDFKHLPIAGEYMHRDIFDIAEVYGKDTFIMINSMGTNNMPRFFTLKGKIDARLSKVPFLVDHLTDRVMQGFSQVLPNHLPKRIKSYRNRYEHHLMLKMSGEGITEAQQFLKEFFATAEGNFITCTADEGKKAFLHRFAAAGAAVRYHAVHADKVEDILALDIALPRNEEQWFEILPPEIDQCLVAKLYYGHFLCHVFHQDYIVKKGIDTHALKQKMLAILNDKGAEYPAEHNVGHLYIAKPALKAFYQQIDPTNSLNPGIGKTSKLKYWQTK</sequence>
<comment type="cofactor">
    <cofactor evidence="1 5 6">
        <name>FAD</name>
        <dbReference type="ChEBI" id="CHEBI:57692"/>
    </cofactor>
</comment>
<feature type="binding site" evidence="5">
    <location>
        <position position="150"/>
    </location>
    <ligand>
        <name>FAD</name>
        <dbReference type="ChEBI" id="CHEBI:57692"/>
    </ligand>
</feature>
<protein>
    <recommendedName>
        <fullName evidence="5">Quinone-dependent D-lactate dehydrogenase</fullName>
        <ecNumber evidence="5">1.1.5.12</ecNumber>
    </recommendedName>
    <alternativeName>
        <fullName evidence="5">D-lactate dehydrogenase</fullName>
        <shortName evidence="5">D-LDH</shortName>
    </alternativeName>
</protein>